<keyword evidence="3" id="KW-0547">Nucleotide-binding</keyword>
<keyword evidence="1" id="KW-0028">Amino-acid biosynthesis</keyword>
<reference evidence="7" key="1">
    <citation type="journal article" date="2015" name="Nature">
        <title>Complex archaea that bridge the gap between prokaryotes and eukaryotes.</title>
        <authorList>
            <person name="Spang A."/>
            <person name="Saw J.H."/>
            <person name="Jorgensen S.L."/>
            <person name="Zaremba-Niedzwiedzka K."/>
            <person name="Martijn J."/>
            <person name="Lind A.E."/>
            <person name="van Eijk R."/>
            <person name="Schleper C."/>
            <person name="Guy L."/>
            <person name="Ettema T.J."/>
        </authorList>
    </citation>
    <scope>NUCLEOTIDE SEQUENCE</scope>
</reference>
<dbReference type="GO" id="GO:0005829">
    <property type="term" value="C:cytosol"/>
    <property type="evidence" value="ECO:0007669"/>
    <property type="project" value="TreeGrafter"/>
</dbReference>
<dbReference type="GO" id="GO:0008652">
    <property type="term" value="P:amino acid biosynthetic process"/>
    <property type="evidence" value="ECO:0007669"/>
    <property type="project" value="UniProtKB-KW"/>
</dbReference>
<gene>
    <name evidence="7" type="ORF">LCGC14_1919420</name>
</gene>
<keyword evidence="2" id="KW-0808">Transferase</keyword>
<evidence type="ECO:0000256" key="4">
    <source>
        <dbReference type="ARBA" id="ARBA00022777"/>
    </source>
</evidence>
<organism evidence="7">
    <name type="scientific">marine sediment metagenome</name>
    <dbReference type="NCBI Taxonomy" id="412755"/>
    <lineage>
        <taxon>unclassified sequences</taxon>
        <taxon>metagenomes</taxon>
        <taxon>ecological metagenomes</taxon>
    </lineage>
</organism>
<proteinExistence type="inferred from homology"/>
<dbReference type="EMBL" id="LAZR01020413">
    <property type="protein sequence ID" value="KKL88965.1"/>
    <property type="molecule type" value="Genomic_DNA"/>
</dbReference>
<protein>
    <recommendedName>
        <fullName evidence="8">Shikimate kinase</fullName>
    </recommendedName>
</protein>
<dbReference type="InterPro" id="IPR027417">
    <property type="entry name" value="P-loop_NTPase"/>
</dbReference>
<keyword evidence="4" id="KW-0418">Kinase</keyword>
<dbReference type="AlphaFoldDB" id="A0A0F9I583"/>
<dbReference type="InterPro" id="IPR031322">
    <property type="entry name" value="Shikimate/glucono_kinase"/>
</dbReference>
<dbReference type="GO" id="GO:0004765">
    <property type="term" value="F:shikimate kinase activity"/>
    <property type="evidence" value="ECO:0007669"/>
    <property type="project" value="TreeGrafter"/>
</dbReference>
<keyword evidence="6" id="KW-0057">Aromatic amino acid biosynthesis</keyword>
<dbReference type="PANTHER" id="PTHR21087:SF16">
    <property type="entry name" value="SHIKIMATE KINASE 1, CHLOROPLASTIC"/>
    <property type="match status" value="1"/>
</dbReference>
<dbReference type="GO" id="GO:0005524">
    <property type="term" value="F:ATP binding"/>
    <property type="evidence" value="ECO:0007669"/>
    <property type="project" value="UniProtKB-KW"/>
</dbReference>
<dbReference type="CDD" id="cd00464">
    <property type="entry name" value="SK"/>
    <property type="match status" value="1"/>
</dbReference>
<name>A0A0F9I583_9ZZZZ</name>
<evidence type="ECO:0000313" key="7">
    <source>
        <dbReference type="EMBL" id="KKL88965.1"/>
    </source>
</evidence>
<sequence>MKNNIVMIGMPGAGKSTNGLLLAKALGKDFLDTDVLIQVREGKTLQQIMDNTDYLILRQIEESVLISIDTQNSVIATGGSAVYSAAGMAHLAGNSIIVYLDTPLQTLQERIHDYETRGIACHSDQSFDELFAERTELYRRYADITMDCDQHSLEEVVDSIIKGLNGYE</sequence>
<evidence type="ECO:0000256" key="6">
    <source>
        <dbReference type="ARBA" id="ARBA00023141"/>
    </source>
</evidence>
<dbReference type="Pfam" id="PF01202">
    <property type="entry name" value="SKI"/>
    <property type="match status" value="1"/>
</dbReference>
<dbReference type="PANTHER" id="PTHR21087">
    <property type="entry name" value="SHIKIMATE KINASE"/>
    <property type="match status" value="1"/>
</dbReference>
<evidence type="ECO:0000256" key="3">
    <source>
        <dbReference type="ARBA" id="ARBA00022741"/>
    </source>
</evidence>
<dbReference type="SUPFAM" id="SSF52540">
    <property type="entry name" value="P-loop containing nucleoside triphosphate hydrolases"/>
    <property type="match status" value="1"/>
</dbReference>
<evidence type="ECO:0008006" key="8">
    <source>
        <dbReference type="Google" id="ProtNLM"/>
    </source>
</evidence>
<dbReference type="GO" id="GO:0009073">
    <property type="term" value="P:aromatic amino acid family biosynthetic process"/>
    <property type="evidence" value="ECO:0007669"/>
    <property type="project" value="UniProtKB-KW"/>
</dbReference>
<accession>A0A0F9I583</accession>
<evidence type="ECO:0000256" key="1">
    <source>
        <dbReference type="ARBA" id="ARBA00022605"/>
    </source>
</evidence>
<dbReference type="HAMAP" id="MF_00109">
    <property type="entry name" value="Shikimate_kinase"/>
    <property type="match status" value="1"/>
</dbReference>
<evidence type="ECO:0000256" key="5">
    <source>
        <dbReference type="ARBA" id="ARBA00022840"/>
    </source>
</evidence>
<dbReference type="Gene3D" id="3.40.50.300">
    <property type="entry name" value="P-loop containing nucleotide triphosphate hydrolases"/>
    <property type="match status" value="1"/>
</dbReference>
<evidence type="ECO:0000256" key="2">
    <source>
        <dbReference type="ARBA" id="ARBA00022679"/>
    </source>
</evidence>
<keyword evidence="5" id="KW-0067">ATP-binding</keyword>
<dbReference type="InterPro" id="IPR000623">
    <property type="entry name" value="Shikimate_kinase/TSH1"/>
</dbReference>
<comment type="caution">
    <text evidence="7">The sequence shown here is derived from an EMBL/GenBank/DDBJ whole genome shotgun (WGS) entry which is preliminary data.</text>
</comment>
<dbReference type="PRINTS" id="PR01100">
    <property type="entry name" value="SHIKIMTKNASE"/>
</dbReference>